<gene>
    <name evidence="1" type="ORF">EPI10_031281</name>
</gene>
<dbReference type="PANTHER" id="PTHR33710:SF62">
    <property type="entry name" value="DUF4283 DOMAIN PROTEIN"/>
    <property type="match status" value="1"/>
</dbReference>
<dbReference type="InterPro" id="IPR036691">
    <property type="entry name" value="Endo/exonu/phosph_ase_sf"/>
</dbReference>
<name>A0A5B6X0Z7_9ROSI</name>
<keyword evidence="2" id="KW-1185">Reference proteome</keyword>
<keyword evidence="1" id="KW-0695">RNA-directed DNA polymerase</keyword>
<dbReference type="PANTHER" id="PTHR33710">
    <property type="entry name" value="BNAC02G09200D PROTEIN"/>
    <property type="match status" value="1"/>
</dbReference>
<proteinExistence type="predicted"/>
<comment type="caution">
    <text evidence="1">The sequence shown here is derived from an EMBL/GenBank/DDBJ whole genome shotgun (WGS) entry which is preliminary data.</text>
</comment>
<evidence type="ECO:0000313" key="1">
    <source>
        <dbReference type="EMBL" id="KAA3487458.1"/>
    </source>
</evidence>
<evidence type="ECO:0000313" key="2">
    <source>
        <dbReference type="Proteomes" id="UP000325315"/>
    </source>
</evidence>
<dbReference type="Gene3D" id="3.60.10.10">
    <property type="entry name" value="Endonuclease/exonuclease/phosphatase"/>
    <property type="match status" value="1"/>
</dbReference>
<dbReference type="GO" id="GO:0003964">
    <property type="term" value="F:RNA-directed DNA polymerase activity"/>
    <property type="evidence" value="ECO:0007669"/>
    <property type="project" value="UniProtKB-KW"/>
</dbReference>
<organism evidence="1 2">
    <name type="scientific">Gossypium australe</name>
    <dbReference type="NCBI Taxonomy" id="47621"/>
    <lineage>
        <taxon>Eukaryota</taxon>
        <taxon>Viridiplantae</taxon>
        <taxon>Streptophyta</taxon>
        <taxon>Embryophyta</taxon>
        <taxon>Tracheophyta</taxon>
        <taxon>Spermatophyta</taxon>
        <taxon>Magnoliopsida</taxon>
        <taxon>eudicotyledons</taxon>
        <taxon>Gunneridae</taxon>
        <taxon>Pentapetalae</taxon>
        <taxon>rosids</taxon>
        <taxon>malvids</taxon>
        <taxon>Malvales</taxon>
        <taxon>Malvaceae</taxon>
        <taxon>Malvoideae</taxon>
        <taxon>Gossypium</taxon>
    </lineage>
</organism>
<keyword evidence="1" id="KW-0548">Nucleotidyltransferase</keyword>
<reference evidence="2" key="1">
    <citation type="journal article" date="2019" name="Plant Biotechnol. J.">
        <title>Genome sequencing of the Australian wild diploid species Gossypium australe highlights disease resistance and delayed gland morphogenesis.</title>
        <authorList>
            <person name="Cai Y."/>
            <person name="Cai X."/>
            <person name="Wang Q."/>
            <person name="Wang P."/>
            <person name="Zhang Y."/>
            <person name="Cai C."/>
            <person name="Xu Y."/>
            <person name="Wang K."/>
            <person name="Zhou Z."/>
            <person name="Wang C."/>
            <person name="Geng S."/>
            <person name="Li B."/>
            <person name="Dong Q."/>
            <person name="Hou Y."/>
            <person name="Wang H."/>
            <person name="Ai P."/>
            <person name="Liu Z."/>
            <person name="Yi F."/>
            <person name="Sun M."/>
            <person name="An G."/>
            <person name="Cheng J."/>
            <person name="Zhang Y."/>
            <person name="Shi Q."/>
            <person name="Xie Y."/>
            <person name="Shi X."/>
            <person name="Chang Y."/>
            <person name="Huang F."/>
            <person name="Chen Y."/>
            <person name="Hong S."/>
            <person name="Mi L."/>
            <person name="Sun Q."/>
            <person name="Zhang L."/>
            <person name="Zhou B."/>
            <person name="Peng R."/>
            <person name="Zhang X."/>
            <person name="Liu F."/>
        </authorList>
    </citation>
    <scope>NUCLEOTIDE SEQUENCE [LARGE SCALE GENOMIC DNA]</scope>
    <source>
        <strain evidence="2">cv. PA1801</strain>
    </source>
</reference>
<keyword evidence="1" id="KW-0808">Transferase</keyword>
<dbReference type="Proteomes" id="UP000325315">
    <property type="component" value="Unassembled WGS sequence"/>
</dbReference>
<dbReference type="EMBL" id="SMMG02000001">
    <property type="protein sequence ID" value="KAA3487458.1"/>
    <property type="molecule type" value="Genomic_DNA"/>
</dbReference>
<dbReference type="OrthoDB" id="1001388at2759"/>
<sequence length="195" mass="22841">METKIDEKRMEKVRKRRGFVNGIDVGAEGSRDGLCLAWKREIIVNLRSCSKSHIDVLIKEDNVAEEWRFTRINGQDQNYPWLVSGDFNEIMYSFGKSGGIPRDERRMEAFCEVLEECQLVDRGNLSETNFKEKLDRGVSNEKWIHLFPKSSIRHLSHSISNHCPLILNIDNARIYTVTLMFKFEAWWTIKESIEQ</sequence>
<dbReference type="AlphaFoldDB" id="A0A5B6X0Z7"/>
<accession>A0A5B6X0Z7</accession>
<protein>
    <submittedName>
        <fullName evidence="1">Reverse transcriptase</fullName>
    </submittedName>
</protein>
<dbReference type="SUPFAM" id="SSF56219">
    <property type="entry name" value="DNase I-like"/>
    <property type="match status" value="1"/>
</dbReference>